<proteinExistence type="predicted"/>
<comment type="caution">
    <text evidence="2">The sequence shown here is derived from an EMBL/GenBank/DDBJ whole genome shotgun (WGS) entry which is preliminary data.</text>
</comment>
<accession>A0A4Y7SZP8</accession>
<dbReference type="STRING" id="71717.A0A4Y7SZP8"/>
<feature type="region of interest" description="Disordered" evidence="1">
    <location>
        <begin position="485"/>
        <end position="506"/>
    </location>
</feature>
<feature type="compositionally biased region" description="Low complexity" evidence="1">
    <location>
        <begin position="440"/>
        <end position="455"/>
    </location>
</feature>
<keyword evidence="3" id="KW-1185">Reference proteome</keyword>
<dbReference type="OrthoDB" id="3056791at2759"/>
<evidence type="ECO:0000313" key="2">
    <source>
        <dbReference type="EMBL" id="TEB27312.1"/>
    </source>
</evidence>
<dbReference type="AlphaFoldDB" id="A0A4Y7SZP8"/>
<organism evidence="2 3">
    <name type="scientific">Coprinellus micaceus</name>
    <name type="common">Glistening ink-cap mushroom</name>
    <name type="synonym">Coprinus micaceus</name>
    <dbReference type="NCBI Taxonomy" id="71717"/>
    <lineage>
        <taxon>Eukaryota</taxon>
        <taxon>Fungi</taxon>
        <taxon>Dikarya</taxon>
        <taxon>Basidiomycota</taxon>
        <taxon>Agaricomycotina</taxon>
        <taxon>Agaricomycetes</taxon>
        <taxon>Agaricomycetidae</taxon>
        <taxon>Agaricales</taxon>
        <taxon>Agaricineae</taxon>
        <taxon>Psathyrellaceae</taxon>
        <taxon>Coprinellus</taxon>
    </lineage>
</organism>
<evidence type="ECO:0000313" key="3">
    <source>
        <dbReference type="Proteomes" id="UP000298030"/>
    </source>
</evidence>
<reference evidence="2 3" key="1">
    <citation type="journal article" date="2019" name="Nat. Ecol. Evol.">
        <title>Megaphylogeny resolves global patterns of mushroom evolution.</title>
        <authorList>
            <person name="Varga T."/>
            <person name="Krizsan K."/>
            <person name="Foldi C."/>
            <person name="Dima B."/>
            <person name="Sanchez-Garcia M."/>
            <person name="Sanchez-Ramirez S."/>
            <person name="Szollosi G.J."/>
            <person name="Szarkandi J.G."/>
            <person name="Papp V."/>
            <person name="Albert L."/>
            <person name="Andreopoulos W."/>
            <person name="Angelini C."/>
            <person name="Antonin V."/>
            <person name="Barry K.W."/>
            <person name="Bougher N.L."/>
            <person name="Buchanan P."/>
            <person name="Buyck B."/>
            <person name="Bense V."/>
            <person name="Catcheside P."/>
            <person name="Chovatia M."/>
            <person name="Cooper J."/>
            <person name="Damon W."/>
            <person name="Desjardin D."/>
            <person name="Finy P."/>
            <person name="Geml J."/>
            <person name="Haridas S."/>
            <person name="Hughes K."/>
            <person name="Justo A."/>
            <person name="Karasinski D."/>
            <person name="Kautmanova I."/>
            <person name="Kiss B."/>
            <person name="Kocsube S."/>
            <person name="Kotiranta H."/>
            <person name="LaButti K.M."/>
            <person name="Lechner B.E."/>
            <person name="Liimatainen K."/>
            <person name="Lipzen A."/>
            <person name="Lukacs Z."/>
            <person name="Mihaltcheva S."/>
            <person name="Morgado L.N."/>
            <person name="Niskanen T."/>
            <person name="Noordeloos M.E."/>
            <person name="Ohm R.A."/>
            <person name="Ortiz-Santana B."/>
            <person name="Ovrebo C."/>
            <person name="Racz N."/>
            <person name="Riley R."/>
            <person name="Savchenko A."/>
            <person name="Shiryaev A."/>
            <person name="Soop K."/>
            <person name="Spirin V."/>
            <person name="Szebenyi C."/>
            <person name="Tomsovsky M."/>
            <person name="Tulloss R.E."/>
            <person name="Uehling J."/>
            <person name="Grigoriev I.V."/>
            <person name="Vagvolgyi C."/>
            <person name="Papp T."/>
            <person name="Martin F.M."/>
            <person name="Miettinen O."/>
            <person name="Hibbett D.S."/>
            <person name="Nagy L.G."/>
        </authorList>
    </citation>
    <scope>NUCLEOTIDE SEQUENCE [LARGE SCALE GENOMIC DNA]</scope>
    <source>
        <strain evidence="2 3">FP101781</strain>
    </source>
</reference>
<feature type="compositionally biased region" description="Polar residues" evidence="1">
    <location>
        <begin position="426"/>
        <end position="435"/>
    </location>
</feature>
<feature type="region of interest" description="Disordered" evidence="1">
    <location>
        <begin position="411"/>
        <end position="465"/>
    </location>
</feature>
<feature type="region of interest" description="Disordered" evidence="1">
    <location>
        <begin position="1"/>
        <end position="22"/>
    </location>
</feature>
<protein>
    <submittedName>
        <fullName evidence="2">Uncharacterized protein</fullName>
    </submittedName>
</protein>
<feature type="region of interest" description="Disordered" evidence="1">
    <location>
        <begin position="1044"/>
        <end position="1071"/>
    </location>
</feature>
<name>A0A4Y7SZP8_COPMI</name>
<evidence type="ECO:0000256" key="1">
    <source>
        <dbReference type="SAM" id="MobiDB-lite"/>
    </source>
</evidence>
<dbReference type="Proteomes" id="UP000298030">
    <property type="component" value="Unassembled WGS sequence"/>
</dbReference>
<gene>
    <name evidence="2" type="ORF">FA13DRAFT_1712685</name>
</gene>
<dbReference type="EMBL" id="QPFP01000041">
    <property type="protein sequence ID" value="TEB27312.1"/>
    <property type="molecule type" value="Genomic_DNA"/>
</dbReference>
<sequence length="1094" mass="120999">MALKADPTTQPEPAQIPNMDGPPTFAASLDLTVLAEYPWLCAVPAHRKVDVASGSHYIPFLQSINERIIASEHRALSGAPPGTSVPLLDPIGLTQVIIPGHGLLQSLVARKANPQQSSSQLSGATFSSKISHLASILLHYKLFDVVTAISSPDLIRNCSGQPYKYLIPDPGKIRYKIMSNWAQAVQHGLKAIRETSYFENTPHQHGTSAGQFPSSQAGVTDCLFSSLSRRMQEADGHSILSNFECAALYMRILFRMEDPGADIPSTANELRLFLNSRSTSFCQLNDRTDDGNRDAFLEKIEKPQSFKLPLHFALAVSPVCLFLPTQLMRKDVGRLNLLLMWQGLGGSRPPSLLGVEVKIYRALVDVALGICMPLERFKQMFNELAGSGYEEIPFNETAWLAAREDSPFKLRVGPVNPQSPRYLGPDNTSAYQQPSLPAMNASASTSTSTSTNTSTIPQGHSNASFEPIRADDSILAVNTSVIGQQGGAIKRPSQDALPQRPTRRSRKGLDVVHDAVDLTAEREDIAVQAVELTDQPVKRYELRMCFGGPEEQSCCVWPTFYSTSEKDRFQMLWNLGQQFLRNHAPIRRCIQFVESKDLLAWSSSLGQATLRGKINVVVYGLPLVLQGGSSILDQDTLQMITPSLRRIVKSYDFSLPMDNRETHVMLESFLKAVLPPAKVMRSAQFPISVTVLVPKIFGSDFMAWDATFNRPWCRRHEIPLNTLRFGCVATASSYEDFRVAVHGFGLYLEVRTGALWLLLGDRGEEESIVPREHSFHGGNVHYEPVRLEAGSGITIRPGTAVVWLALDHSVFVGSHWYASSTLTATAISIIQEFLGGTRAPSSSADMSSARLTLRRLVHFYYMVYTTGLFFSRRTSEECAHTPDVSTPEGLENLLSLCNLMELGNVLAGDGYTSWHGAISESERQDIIEARRLCRGMVDWVRRHFIIFDQATKQEQSLYDQVWMPYLARYIRIILESKGAEAKGRPPHSDDAQATISTLNASFSGAGSEILQGHISALDSALENSSSLDLLLPGFRSIRIQERDQPLPDDQSEPHLACHGTSRADKVPSGSRIDGKTVMDINYYRIRSGLTGPYL</sequence>